<protein>
    <submittedName>
        <fullName evidence="1">Uncharacterized protein</fullName>
    </submittedName>
</protein>
<keyword evidence="2" id="KW-1185">Reference proteome</keyword>
<name>A0A291LHK0_9CAUD</name>
<gene>
    <name evidence="1" type="ORF">SEA_DIANE_37</name>
</gene>
<sequence length="35" mass="4178">MNRVDEWLAWLDWLADDESDPAVIVVVEEQYGVKW</sequence>
<dbReference type="Pfam" id="PF23852">
    <property type="entry name" value="DUF7215"/>
    <property type="match status" value="1"/>
</dbReference>
<dbReference type="EMBL" id="MF766046">
    <property type="protein sequence ID" value="ATI18821.1"/>
    <property type="molecule type" value="Genomic_DNA"/>
</dbReference>
<organism evidence="1 2">
    <name type="scientific">Streptomyces phage Diane</name>
    <dbReference type="NCBI Taxonomy" id="2041207"/>
    <lineage>
        <taxon>Viruses</taxon>
        <taxon>Duplodnaviria</taxon>
        <taxon>Heunggongvirae</taxon>
        <taxon>Uroviricota</taxon>
        <taxon>Caudoviricetes</taxon>
        <taxon>Arquatrovirinae</taxon>
        <taxon>Omarvirus</taxon>
        <taxon>Omarvirus diane</taxon>
    </lineage>
</organism>
<evidence type="ECO:0000313" key="2">
    <source>
        <dbReference type="Proteomes" id="UP000230725"/>
    </source>
</evidence>
<accession>A0A291LHK0</accession>
<dbReference type="InterPro" id="IPR055639">
    <property type="entry name" value="DUF7215"/>
</dbReference>
<reference evidence="1 2" key="1">
    <citation type="submission" date="2017-08" db="EMBL/GenBank/DDBJ databases">
        <authorList>
            <person name="Jones O.D."/>
            <person name="Rapp I.M."/>
            <person name="Layton S."/>
            <person name="Bhuiyan S."/>
            <person name="Kim T."/>
            <person name="Hughes L.E."/>
            <person name="Garlena R.A."/>
            <person name="Russell D.A."/>
            <person name="Pope W.H."/>
            <person name="Jacobs-Sera D."/>
            <person name="Hendrix R.W."/>
            <person name="Hatfull G.F."/>
        </authorList>
    </citation>
    <scope>NUCLEOTIDE SEQUENCE [LARGE SCALE GENOMIC DNA]</scope>
</reference>
<evidence type="ECO:0000313" key="1">
    <source>
        <dbReference type="EMBL" id="ATI18821.1"/>
    </source>
</evidence>
<dbReference type="Proteomes" id="UP000230725">
    <property type="component" value="Segment"/>
</dbReference>
<proteinExistence type="predicted"/>